<dbReference type="InterPro" id="IPR008261">
    <property type="entry name" value="Iodothyronine_deiodinase_AS"/>
</dbReference>
<dbReference type="AlphaFoldDB" id="A0A6P8J6P1"/>
<evidence type="ECO:0000256" key="8">
    <source>
        <dbReference type="RuleBase" id="RU000676"/>
    </source>
</evidence>
<keyword evidence="6 9" id="KW-0472">Membrane</keyword>
<dbReference type="InterPro" id="IPR000643">
    <property type="entry name" value="Iodothyronine_deiodinase"/>
</dbReference>
<evidence type="ECO:0000256" key="2">
    <source>
        <dbReference type="ARBA" id="ARBA00010153"/>
    </source>
</evidence>
<dbReference type="PANTHER" id="PTHR11781:SF22">
    <property type="entry name" value="TYPE I IODOTHYRONINE DEIODINASE"/>
    <property type="match status" value="1"/>
</dbReference>
<feature type="transmembrane region" description="Helical" evidence="9">
    <location>
        <begin position="12"/>
        <end position="34"/>
    </location>
</feature>
<reference evidence="11" key="1">
    <citation type="submission" date="2025-08" db="UniProtKB">
        <authorList>
            <consortium name="RefSeq"/>
        </authorList>
    </citation>
    <scope>IDENTIFICATION</scope>
    <source>
        <tissue evidence="11">Tentacle</tissue>
    </source>
</reference>
<proteinExistence type="inferred from homology"/>
<keyword evidence="5 8" id="KW-0560">Oxidoreductase</keyword>
<protein>
    <recommendedName>
        <fullName evidence="8">Iodothyronine deiodinase</fullName>
    </recommendedName>
</protein>
<gene>
    <name evidence="11" type="primary">LOC116307432</name>
</gene>
<evidence type="ECO:0000256" key="5">
    <source>
        <dbReference type="ARBA" id="ARBA00023002"/>
    </source>
</evidence>
<dbReference type="InParanoid" id="A0A6P8J6P1"/>
<comment type="similarity">
    <text evidence="2 8">Belongs to the iodothyronine deiodinase family.</text>
</comment>
<keyword evidence="10" id="KW-1185">Reference proteome</keyword>
<dbReference type="PROSITE" id="PS01205">
    <property type="entry name" value="T4_DEIODINASE"/>
    <property type="match status" value="1"/>
</dbReference>
<accession>A0A6P8J6P1</accession>
<keyword evidence="4 8" id="KW-0712">Selenocysteine</keyword>
<keyword evidence="9" id="KW-0812">Transmembrane</keyword>
<feature type="active site" evidence="7">
    <location>
        <position position="121"/>
    </location>
</feature>
<name>A0A6P8J6P1_ACTTE</name>
<dbReference type="Proteomes" id="UP000515163">
    <property type="component" value="Unplaced"/>
</dbReference>
<evidence type="ECO:0000313" key="11">
    <source>
        <dbReference type="RefSeq" id="XP_031573548.1"/>
    </source>
</evidence>
<dbReference type="FunCoup" id="A0A6P8J6P1">
    <property type="interactions" value="144"/>
</dbReference>
<dbReference type="RefSeq" id="XP_031573548.1">
    <property type="nucleotide sequence ID" value="XM_031717688.1"/>
</dbReference>
<dbReference type="GeneID" id="116307432"/>
<evidence type="ECO:0000256" key="4">
    <source>
        <dbReference type="ARBA" id="ARBA00022933"/>
    </source>
</evidence>
<dbReference type="PANTHER" id="PTHR11781">
    <property type="entry name" value="IODOTHYRONINE DEIODINASE"/>
    <property type="match status" value="1"/>
</dbReference>
<dbReference type="GO" id="GO:0042446">
    <property type="term" value="P:hormone biosynthetic process"/>
    <property type="evidence" value="ECO:0007669"/>
    <property type="project" value="UniProtKB-KW"/>
</dbReference>
<sequence length="259" mass="29729">MTTSLKILLPYYTASCLLLIAFGLFKLLYFLPFAHSLIEVMISKLSTIDMKKEDYWKGLFGWKMYSTYQKVVLRELQREAYLNRQTPNPLLTSVDGNTTHRLLDMARGSRPLVVNFGSCTCPVFMERLQQFGEIVEEFSPIADFLTVYIEEAHPTDEWKLKNTPEIPQHKTQEERCSAAQLLLSLRKLNSPLLLDSIDDNASKAFAATPIRLFIIQDKIVRYIGGVGPTFYNIQDVKKWLENNVHKDLNNNDSLDGKCP</sequence>
<dbReference type="OrthoDB" id="428577at2759"/>
<dbReference type="GO" id="GO:0042403">
    <property type="term" value="P:thyroid hormone metabolic process"/>
    <property type="evidence" value="ECO:0007669"/>
    <property type="project" value="TreeGrafter"/>
</dbReference>
<comment type="subcellular location">
    <subcellularLocation>
        <location evidence="1">Membrane</location>
    </subcellularLocation>
</comment>
<dbReference type="GO" id="GO:0004800">
    <property type="term" value="F:thyroxine 5'-deiodinase activity"/>
    <property type="evidence" value="ECO:0007669"/>
    <property type="project" value="InterPro"/>
</dbReference>
<dbReference type="PIRSF" id="PIRSF001330">
    <property type="entry name" value="IOD"/>
    <property type="match status" value="1"/>
</dbReference>
<dbReference type="Gene3D" id="3.40.30.10">
    <property type="entry name" value="Glutaredoxin"/>
    <property type="match status" value="1"/>
</dbReference>
<keyword evidence="9" id="KW-1133">Transmembrane helix</keyword>
<dbReference type="GO" id="GO:0016020">
    <property type="term" value="C:membrane"/>
    <property type="evidence" value="ECO:0007669"/>
    <property type="project" value="UniProtKB-SubCell"/>
</dbReference>
<dbReference type="Pfam" id="PF00837">
    <property type="entry name" value="T4_deiodinase"/>
    <property type="match status" value="1"/>
</dbReference>
<evidence type="ECO:0000256" key="3">
    <source>
        <dbReference type="ARBA" id="ARBA00022534"/>
    </source>
</evidence>
<evidence type="ECO:0000313" key="10">
    <source>
        <dbReference type="Proteomes" id="UP000515163"/>
    </source>
</evidence>
<evidence type="ECO:0000256" key="6">
    <source>
        <dbReference type="ARBA" id="ARBA00023136"/>
    </source>
</evidence>
<evidence type="ECO:0000256" key="7">
    <source>
        <dbReference type="PROSITE-ProRule" id="PRU10107"/>
    </source>
</evidence>
<dbReference type="KEGG" id="aten:116307432"/>
<evidence type="ECO:0000256" key="9">
    <source>
        <dbReference type="SAM" id="Phobius"/>
    </source>
</evidence>
<comment type="function">
    <text evidence="8">Responsible for the deiodination of T4 (3,5,3',5'-tetraiodothyronine).</text>
</comment>
<organism evidence="10 11">
    <name type="scientific">Actinia tenebrosa</name>
    <name type="common">Australian red waratah sea anemone</name>
    <dbReference type="NCBI Taxonomy" id="6105"/>
    <lineage>
        <taxon>Eukaryota</taxon>
        <taxon>Metazoa</taxon>
        <taxon>Cnidaria</taxon>
        <taxon>Anthozoa</taxon>
        <taxon>Hexacorallia</taxon>
        <taxon>Actiniaria</taxon>
        <taxon>Actiniidae</taxon>
        <taxon>Actinia</taxon>
    </lineage>
</organism>
<keyword evidence="3 8" id="KW-0893">Thyroid hormones biosynthesis</keyword>
<evidence type="ECO:0000256" key="1">
    <source>
        <dbReference type="ARBA" id="ARBA00004370"/>
    </source>
</evidence>